<proteinExistence type="predicted"/>
<organism evidence="2 3">
    <name type="scientific">Gigaspora rosea</name>
    <dbReference type="NCBI Taxonomy" id="44941"/>
    <lineage>
        <taxon>Eukaryota</taxon>
        <taxon>Fungi</taxon>
        <taxon>Fungi incertae sedis</taxon>
        <taxon>Mucoromycota</taxon>
        <taxon>Glomeromycotina</taxon>
        <taxon>Glomeromycetes</taxon>
        <taxon>Diversisporales</taxon>
        <taxon>Gigasporaceae</taxon>
        <taxon>Gigaspora</taxon>
    </lineage>
</organism>
<accession>A0A397VZ09</accession>
<sequence>MPFTGDQIHKARVKLFFIITPLYTAIGDKAATVFKDLNGTAAFEQVTEDIIAIHGVFNKAKAVNRKQDKEIVSLLETRNSLILQKDRVVAVFLGIANPATVHIIRNAIEIYDWTQSKNGSYSKMHNTRNKIPEIVQLKEKKEFSRQLAIVLSESGTIDYGNCELVDQIESFILSLEENRKIEKREGVSKSEEVKKDTPTNKGKNKVLLKDKKDNKRESEPKEKPEEASTSTHNKAQTYLNMKEILSLKECGTMDYGTLIIQEALSSNMSETAISKRKRDPDLSQEEANKQALTLTESIIQNSKRPKEDTTVTTQQNTEVSIVLLKDEHSTIKTRQEDIYSSQWALTRDEMEVFQKPTLGFKSKIKPIQFITLWDLPKEARIGQIRRCLNRYGRTSIIE</sequence>
<evidence type="ECO:0000313" key="2">
    <source>
        <dbReference type="EMBL" id="RIB27198.1"/>
    </source>
</evidence>
<protein>
    <submittedName>
        <fullName evidence="2">Uncharacterized protein</fullName>
    </submittedName>
</protein>
<keyword evidence="3" id="KW-1185">Reference proteome</keyword>
<feature type="region of interest" description="Disordered" evidence="1">
    <location>
        <begin position="183"/>
        <end position="234"/>
    </location>
</feature>
<dbReference type="EMBL" id="QKWP01000107">
    <property type="protein sequence ID" value="RIB27198.1"/>
    <property type="molecule type" value="Genomic_DNA"/>
</dbReference>
<feature type="compositionally biased region" description="Basic and acidic residues" evidence="1">
    <location>
        <begin position="207"/>
        <end position="226"/>
    </location>
</feature>
<reference evidence="2 3" key="1">
    <citation type="submission" date="2018-06" db="EMBL/GenBank/DDBJ databases">
        <title>Comparative genomics reveals the genomic features of Rhizophagus irregularis, R. cerebriforme, R. diaphanum and Gigaspora rosea, and their symbiotic lifestyle signature.</title>
        <authorList>
            <person name="Morin E."/>
            <person name="San Clemente H."/>
            <person name="Chen E.C.H."/>
            <person name="De La Providencia I."/>
            <person name="Hainaut M."/>
            <person name="Kuo A."/>
            <person name="Kohler A."/>
            <person name="Murat C."/>
            <person name="Tang N."/>
            <person name="Roy S."/>
            <person name="Loubradou J."/>
            <person name="Henrissat B."/>
            <person name="Grigoriev I.V."/>
            <person name="Corradi N."/>
            <person name="Roux C."/>
            <person name="Martin F.M."/>
        </authorList>
    </citation>
    <scope>NUCLEOTIDE SEQUENCE [LARGE SCALE GENOMIC DNA]</scope>
    <source>
        <strain evidence="2 3">DAOM 194757</strain>
    </source>
</reference>
<comment type="caution">
    <text evidence="2">The sequence shown here is derived from an EMBL/GenBank/DDBJ whole genome shotgun (WGS) entry which is preliminary data.</text>
</comment>
<evidence type="ECO:0000256" key="1">
    <source>
        <dbReference type="SAM" id="MobiDB-lite"/>
    </source>
</evidence>
<name>A0A397VZ09_9GLOM</name>
<dbReference type="Proteomes" id="UP000266673">
    <property type="component" value="Unassembled WGS sequence"/>
</dbReference>
<feature type="compositionally biased region" description="Basic and acidic residues" evidence="1">
    <location>
        <begin position="183"/>
        <end position="198"/>
    </location>
</feature>
<gene>
    <name evidence="2" type="ORF">C2G38_2161163</name>
</gene>
<evidence type="ECO:0000313" key="3">
    <source>
        <dbReference type="Proteomes" id="UP000266673"/>
    </source>
</evidence>
<dbReference type="AlphaFoldDB" id="A0A397VZ09"/>